<dbReference type="EMBL" id="LR134493">
    <property type="protein sequence ID" value="VEI71761.1"/>
    <property type="molecule type" value="Genomic_DNA"/>
</dbReference>
<evidence type="ECO:0000313" key="1">
    <source>
        <dbReference type="EMBL" id="VEI71761.1"/>
    </source>
</evidence>
<reference evidence="1 2" key="1">
    <citation type="submission" date="2018-12" db="EMBL/GenBank/DDBJ databases">
        <authorList>
            <consortium name="Pathogen Informatics"/>
        </authorList>
    </citation>
    <scope>NUCLEOTIDE SEQUENCE [LARGE SCALE GENOMIC DNA]</scope>
    <source>
        <strain evidence="1 2">NCTC10036</strain>
    </source>
</reference>
<dbReference type="InterPro" id="IPR036420">
    <property type="entry name" value="BRCT_dom_sf"/>
</dbReference>
<dbReference type="Gene3D" id="3.40.50.10190">
    <property type="entry name" value="BRCT domain"/>
    <property type="match status" value="1"/>
</dbReference>
<sequence>MMFDVKKVNNREAFFIYLNAEEEFSKHTLVNVVEKDAHIQGYSVVRRGYRTFRKDRIVKMFTTQAELEEADLAQEQHAHVTPALGSRRQPAANGGWEVCFTGFDKRENDELAALAVSSHLKVRSGVTAKLTCLCCGANAGWRKIEEANAKGALILSGEQFRHFIATGEIPYKSKETDGRPADNTATEPDKLQALRESAAATFNTLRSLPRSNILIAQFVDGYAVGWRFAVKSVFKEALDIKQTTAVFDGYKYETWTQGNRYAFHRGDAFYSDKLGYTDWPAFLKLEHAAIVKVRFECFAGYETVATLDGLFSGEFVPENLITAPKVFERLPLRIESQSYDPGTLVIDVLRPTSDQKRVERVETLSLTQDEFIALLQTGYYWKKEKGHAPVRIDILSGKNV</sequence>
<dbReference type="SUPFAM" id="SSF52113">
    <property type="entry name" value="BRCT domain"/>
    <property type="match status" value="1"/>
</dbReference>
<accession>A0A448SVU0</accession>
<dbReference type="RefSeq" id="WP_164722826.1">
    <property type="nucleotide sequence ID" value="NZ_LR134493.1"/>
</dbReference>
<proteinExistence type="predicted"/>
<gene>
    <name evidence="1" type="ORF">NCTC10036_04462</name>
</gene>
<dbReference type="CDD" id="cd00027">
    <property type="entry name" value="BRCT"/>
    <property type="match status" value="1"/>
</dbReference>
<name>A0A448SVU0_SERRU</name>
<organism evidence="1 2">
    <name type="scientific">Serratia rubidaea</name>
    <name type="common">Serratia marinorubra</name>
    <dbReference type="NCBI Taxonomy" id="61652"/>
    <lineage>
        <taxon>Bacteria</taxon>
        <taxon>Pseudomonadati</taxon>
        <taxon>Pseudomonadota</taxon>
        <taxon>Gammaproteobacteria</taxon>
        <taxon>Enterobacterales</taxon>
        <taxon>Yersiniaceae</taxon>
        <taxon>Serratia</taxon>
    </lineage>
</organism>
<dbReference type="AlphaFoldDB" id="A0A448SVU0"/>
<protein>
    <submittedName>
        <fullName evidence="1">Uncharacterized protein</fullName>
    </submittedName>
</protein>
<evidence type="ECO:0000313" key="2">
    <source>
        <dbReference type="Proteomes" id="UP000281904"/>
    </source>
</evidence>
<dbReference type="Proteomes" id="UP000281904">
    <property type="component" value="Chromosome"/>
</dbReference>